<evidence type="ECO:0000313" key="1">
    <source>
        <dbReference type="EMBL" id="KYN22675.1"/>
    </source>
</evidence>
<reference evidence="1 2" key="1">
    <citation type="submission" date="2015-09" db="EMBL/GenBank/DDBJ databases">
        <title>Trachymyrmex cornetzi WGS genome.</title>
        <authorList>
            <person name="Nygaard S."/>
            <person name="Hu H."/>
            <person name="Boomsma J."/>
            <person name="Zhang G."/>
        </authorList>
    </citation>
    <scope>NUCLEOTIDE SEQUENCE [LARGE SCALE GENOMIC DNA]</scope>
    <source>
        <strain evidence="1">Tcor2-1</strain>
        <tissue evidence="1">Whole body</tissue>
    </source>
</reference>
<organism evidence="1 2">
    <name type="scientific">Trachymyrmex cornetzi</name>
    <dbReference type="NCBI Taxonomy" id="471704"/>
    <lineage>
        <taxon>Eukaryota</taxon>
        <taxon>Metazoa</taxon>
        <taxon>Ecdysozoa</taxon>
        <taxon>Arthropoda</taxon>
        <taxon>Hexapoda</taxon>
        <taxon>Insecta</taxon>
        <taxon>Pterygota</taxon>
        <taxon>Neoptera</taxon>
        <taxon>Endopterygota</taxon>
        <taxon>Hymenoptera</taxon>
        <taxon>Apocrita</taxon>
        <taxon>Aculeata</taxon>
        <taxon>Formicoidea</taxon>
        <taxon>Formicidae</taxon>
        <taxon>Myrmicinae</taxon>
        <taxon>Trachymyrmex</taxon>
    </lineage>
</organism>
<dbReference type="EMBL" id="KQ979082">
    <property type="protein sequence ID" value="KYN22675.1"/>
    <property type="molecule type" value="Genomic_DNA"/>
</dbReference>
<dbReference type="Proteomes" id="UP000078492">
    <property type="component" value="Unassembled WGS sequence"/>
</dbReference>
<proteinExistence type="predicted"/>
<dbReference type="AlphaFoldDB" id="A0A151JCI9"/>
<accession>A0A151JCI9</accession>
<evidence type="ECO:0000313" key="2">
    <source>
        <dbReference type="Proteomes" id="UP000078492"/>
    </source>
</evidence>
<protein>
    <submittedName>
        <fullName evidence="1">Uncharacterized protein</fullName>
    </submittedName>
</protein>
<sequence>MLNERKTLKFDGEYVGPFSIVKVLDNGNVKLKIRENKTRIVHTNRLKRAHFCEQEE</sequence>
<gene>
    <name evidence="1" type="ORF">ALC57_04919</name>
</gene>
<name>A0A151JCI9_9HYME</name>
<keyword evidence="2" id="KW-1185">Reference proteome</keyword>